<gene>
    <name evidence="2" type="ORF">CD934_25670</name>
    <name evidence="1" type="ORF">FHS33_001743</name>
</gene>
<evidence type="ECO:0000313" key="3">
    <source>
        <dbReference type="Proteomes" id="UP000316215"/>
    </source>
</evidence>
<accession>A0A514JWH9</accession>
<protein>
    <submittedName>
        <fullName evidence="1">Ester cyclase</fullName>
    </submittedName>
</protein>
<dbReference type="PANTHER" id="PTHR38436:SF1">
    <property type="entry name" value="ESTER CYCLASE"/>
    <property type="match status" value="1"/>
</dbReference>
<dbReference type="Pfam" id="PF07366">
    <property type="entry name" value="SnoaL"/>
    <property type="match status" value="1"/>
</dbReference>
<dbReference type="PANTHER" id="PTHR38436">
    <property type="entry name" value="POLYKETIDE CYCLASE SNOAL-LIKE DOMAIN"/>
    <property type="match status" value="1"/>
</dbReference>
<keyword evidence="3" id="KW-1185">Reference proteome</keyword>
<dbReference type="InterPro" id="IPR009959">
    <property type="entry name" value="Cyclase_SnoaL-like"/>
</dbReference>
<dbReference type="OrthoDB" id="9182871at2"/>
<reference evidence="2 3" key="1">
    <citation type="submission" date="2017-07" db="EMBL/GenBank/DDBJ databases">
        <title>The Complete Genome of Streptomyces asterosporus-ZSY.</title>
        <authorList>
            <person name="Zhang S."/>
        </authorList>
    </citation>
    <scope>NUCLEOTIDE SEQUENCE [LARGE SCALE GENOMIC DNA]</scope>
    <source>
        <strain evidence="2 3">DSM 41452</strain>
    </source>
</reference>
<dbReference type="Gene3D" id="3.10.450.50">
    <property type="match status" value="1"/>
</dbReference>
<evidence type="ECO:0000313" key="1">
    <source>
        <dbReference type="EMBL" id="MBA8943349.1"/>
    </source>
</evidence>
<dbReference type="RefSeq" id="WP_142196026.1">
    <property type="nucleotide sequence ID" value="NZ_BMSU01000001.1"/>
</dbReference>
<dbReference type="SUPFAM" id="SSF54427">
    <property type="entry name" value="NTF2-like"/>
    <property type="match status" value="1"/>
</dbReference>
<dbReference type="KEGG" id="sast:CD934_25670"/>
<dbReference type="EMBL" id="JACJIE010000002">
    <property type="protein sequence ID" value="MBA8943349.1"/>
    <property type="molecule type" value="Genomic_DNA"/>
</dbReference>
<dbReference type="AlphaFoldDB" id="A0A514JWH9"/>
<dbReference type="Proteomes" id="UP000316215">
    <property type="component" value="Chromosome"/>
</dbReference>
<name>A0A514JWH9_9ACTN</name>
<dbReference type="EMBL" id="CP022310">
    <property type="protein sequence ID" value="QDI71689.1"/>
    <property type="molecule type" value="Genomic_DNA"/>
</dbReference>
<dbReference type="Proteomes" id="UP000530412">
    <property type="component" value="Unassembled WGS sequence"/>
</dbReference>
<proteinExistence type="predicted"/>
<evidence type="ECO:0000313" key="2">
    <source>
        <dbReference type="EMBL" id="QDI71689.1"/>
    </source>
</evidence>
<reference evidence="1 4" key="2">
    <citation type="submission" date="2020-08" db="EMBL/GenBank/DDBJ databases">
        <title>Genomic Encyclopedia of Type Strains, Phase III (KMG-III): the genomes of soil and plant-associated and newly described type strains.</title>
        <authorList>
            <person name="Whitman W."/>
        </authorList>
    </citation>
    <scope>NUCLEOTIDE SEQUENCE [LARGE SCALE GENOMIC DNA]</scope>
    <source>
        <strain evidence="1 4">CECT 3271</strain>
    </source>
</reference>
<dbReference type="GO" id="GO:0030638">
    <property type="term" value="P:polyketide metabolic process"/>
    <property type="evidence" value="ECO:0007669"/>
    <property type="project" value="InterPro"/>
</dbReference>
<accession>A0A7W3QXN4</accession>
<evidence type="ECO:0000313" key="4">
    <source>
        <dbReference type="Proteomes" id="UP000530412"/>
    </source>
</evidence>
<organism evidence="2 3">
    <name type="scientific">Streptomyces calvus</name>
    <dbReference type="NCBI Taxonomy" id="67282"/>
    <lineage>
        <taxon>Bacteria</taxon>
        <taxon>Bacillati</taxon>
        <taxon>Actinomycetota</taxon>
        <taxon>Actinomycetes</taxon>
        <taxon>Kitasatosporales</taxon>
        <taxon>Streptomycetaceae</taxon>
        <taxon>Streptomyces</taxon>
    </lineage>
</organism>
<dbReference type="InterPro" id="IPR032710">
    <property type="entry name" value="NTF2-like_dom_sf"/>
</dbReference>
<sequence>MVLDRLTAHKDVARRFLEEARQADRVAEYGELCTADYVEHDPGMPRESVGLAEAREVYRGVAEAFRLRHSVESMAAEDDLVCMRFTVRGQHTGAYEGLAPSGRTFESTGHVTCRFRDGKIAETWFNWDTAGMKEQLAGGSAAPA</sequence>